<feature type="compositionally biased region" description="Polar residues" evidence="1">
    <location>
        <begin position="1"/>
        <end position="18"/>
    </location>
</feature>
<dbReference type="Proteomes" id="UP000785200">
    <property type="component" value="Unassembled WGS sequence"/>
</dbReference>
<protein>
    <submittedName>
        <fullName evidence="2">Uncharacterized protein</fullName>
    </submittedName>
</protein>
<keyword evidence="3" id="KW-1185">Reference proteome</keyword>
<dbReference type="EMBL" id="VNKQ01000010">
    <property type="protein sequence ID" value="KAG0648221.1"/>
    <property type="molecule type" value="Genomic_DNA"/>
</dbReference>
<evidence type="ECO:0000256" key="1">
    <source>
        <dbReference type="SAM" id="MobiDB-lite"/>
    </source>
</evidence>
<feature type="region of interest" description="Disordered" evidence="1">
    <location>
        <begin position="1"/>
        <end position="37"/>
    </location>
</feature>
<accession>A0A9P6VHK2</accession>
<reference evidence="2" key="1">
    <citation type="submission" date="2019-07" db="EMBL/GenBank/DDBJ databases">
        <title>Hyphodiscus hymeniophilus genome sequencing and assembly.</title>
        <authorList>
            <person name="Kramer G."/>
            <person name="Nodwell J."/>
        </authorList>
    </citation>
    <scope>NUCLEOTIDE SEQUENCE</scope>
    <source>
        <strain evidence="2">ATCC 34498</strain>
    </source>
</reference>
<comment type="caution">
    <text evidence="2">The sequence shown here is derived from an EMBL/GenBank/DDBJ whole genome shotgun (WGS) entry which is preliminary data.</text>
</comment>
<proteinExistence type="predicted"/>
<dbReference type="AlphaFoldDB" id="A0A9P6VHK2"/>
<organism evidence="2 3">
    <name type="scientific">Hyphodiscus hymeniophilus</name>
    <dbReference type="NCBI Taxonomy" id="353542"/>
    <lineage>
        <taxon>Eukaryota</taxon>
        <taxon>Fungi</taxon>
        <taxon>Dikarya</taxon>
        <taxon>Ascomycota</taxon>
        <taxon>Pezizomycotina</taxon>
        <taxon>Leotiomycetes</taxon>
        <taxon>Helotiales</taxon>
        <taxon>Hyphodiscaceae</taxon>
        <taxon>Hyphodiscus</taxon>
    </lineage>
</organism>
<name>A0A9P6VHK2_9HELO</name>
<sequence length="141" mass="15760">MASGQKNPQASTEGSSAMENGVSGPAATSSSGEDVWDEQRIEESLKVLKEMHIQLRGLRTTIPRLIAPLITKHSSPEKVFREFSASATTANQEVQEFRRLMNSQQGIEVMENARKSRAENPNGIKPWRVTEHPDWLKRDTS</sequence>
<dbReference type="OrthoDB" id="5326237at2759"/>
<gene>
    <name evidence="2" type="ORF">D0Z07_5355</name>
</gene>
<feature type="compositionally biased region" description="Basic and acidic residues" evidence="1">
    <location>
        <begin position="128"/>
        <end position="141"/>
    </location>
</feature>
<feature type="region of interest" description="Disordered" evidence="1">
    <location>
        <begin position="115"/>
        <end position="141"/>
    </location>
</feature>
<evidence type="ECO:0000313" key="3">
    <source>
        <dbReference type="Proteomes" id="UP000785200"/>
    </source>
</evidence>
<evidence type="ECO:0000313" key="2">
    <source>
        <dbReference type="EMBL" id="KAG0648221.1"/>
    </source>
</evidence>